<protein>
    <submittedName>
        <fullName evidence="3">Membrane protease YdiL, CAAX protease family</fullName>
    </submittedName>
</protein>
<feature type="transmembrane region" description="Helical" evidence="1">
    <location>
        <begin position="194"/>
        <end position="216"/>
    </location>
</feature>
<gene>
    <name evidence="3" type="ORF">SAMN05421820_103813</name>
</gene>
<keyword evidence="1" id="KW-0812">Transmembrane</keyword>
<sequence>MEEINVHSKKWSHLQGIGLFFLLEIMICATALMVEKQTMEILFYFQALAAITTLFFVGSDWENIRHLLRWKSFSFWKLGACIVLAVLCSLIVQVLVFYLNKTVSPEESNNYTLYQYHPYGNYLMVLSIAVLPAIFEELAYRGYLMQKLLHVVDRKEAIYISSILFFLIHFSLVSFFWLLPFAVLLAYIRIKENTLWYGIVIHFTFNLSSCLVDMLYP</sequence>
<proteinExistence type="predicted"/>
<feature type="transmembrane region" description="Helical" evidence="1">
    <location>
        <begin position="12"/>
        <end position="35"/>
    </location>
</feature>
<feature type="transmembrane region" description="Helical" evidence="1">
    <location>
        <begin position="119"/>
        <end position="136"/>
    </location>
</feature>
<evidence type="ECO:0000313" key="4">
    <source>
        <dbReference type="Proteomes" id="UP000183200"/>
    </source>
</evidence>
<dbReference type="AlphaFoldDB" id="A0A1G9T711"/>
<keyword evidence="4" id="KW-1185">Reference proteome</keyword>
<reference evidence="4" key="1">
    <citation type="submission" date="2016-10" db="EMBL/GenBank/DDBJ databases">
        <authorList>
            <person name="Varghese N."/>
            <person name="Submissions S."/>
        </authorList>
    </citation>
    <scope>NUCLEOTIDE SEQUENCE [LARGE SCALE GENOMIC DNA]</scope>
    <source>
        <strain evidence="4">DSM 19110</strain>
    </source>
</reference>
<feature type="domain" description="CAAX prenyl protease 2/Lysostaphin resistance protein A-like" evidence="2">
    <location>
        <begin position="122"/>
        <end position="207"/>
    </location>
</feature>
<keyword evidence="1" id="KW-1133">Transmembrane helix</keyword>
<keyword evidence="3" id="KW-0378">Hydrolase</keyword>
<dbReference type="Proteomes" id="UP000183200">
    <property type="component" value="Unassembled WGS sequence"/>
</dbReference>
<dbReference type="OrthoDB" id="158986at2"/>
<organism evidence="3 4">
    <name type="scientific">Pedobacter steynii</name>
    <dbReference type="NCBI Taxonomy" id="430522"/>
    <lineage>
        <taxon>Bacteria</taxon>
        <taxon>Pseudomonadati</taxon>
        <taxon>Bacteroidota</taxon>
        <taxon>Sphingobacteriia</taxon>
        <taxon>Sphingobacteriales</taxon>
        <taxon>Sphingobacteriaceae</taxon>
        <taxon>Pedobacter</taxon>
    </lineage>
</organism>
<keyword evidence="1" id="KW-0472">Membrane</keyword>
<dbReference type="GO" id="GO:0006508">
    <property type="term" value="P:proteolysis"/>
    <property type="evidence" value="ECO:0007669"/>
    <property type="project" value="UniProtKB-KW"/>
</dbReference>
<dbReference type="EMBL" id="FNGY01000003">
    <property type="protein sequence ID" value="SDM43438.1"/>
    <property type="molecule type" value="Genomic_DNA"/>
</dbReference>
<keyword evidence="3" id="KW-0645">Protease</keyword>
<evidence type="ECO:0000259" key="2">
    <source>
        <dbReference type="Pfam" id="PF02517"/>
    </source>
</evidence>
<dbReference type="GO" id="GO:0004175">
    <property type="term" value="F:endopeptidase activity"/>
    <property type="evidence" value="ECO:0007669"/>
    <property type="project" value="UniProtKB-ARBA"/>
</dbReference>
<name>A0A1G9T711_9SPHI</name>
<dbReference type="Pfam" id="PF02517">
    <property type="entry name" value="Rce1-like"/>
    <property type="match status" value="1"/>
</dbReference>
<evidence type="ECO:0000256" key="1">
    <source>
        <dbReference type="SAM" id="Phobius"/>
    </source>
</evidence>
<dbReference type="RefSeq" id="WP_074606835.1">
    <property type="nucleotide sequence ID" value="NZ_FNGY01000003.1"/>
</dbReference>
<feature type="transmembrane region" description="Helical" evidence="1">
    <location>
        <begin position="41"/>
        <end position="58"/>
    </location>
</feature>
<feature type="transmembrane region" description="Helical" evidence="1">
    <location>
        <begin position="157"/>
        <end position="188"/>
    </location>
</feature>
<evidence type="ECO:0000313" key="3">
    <source>
        <dbReference type="EMBL" id="SDM43438.1"/>
    </source>
</evidence>
<feature type="transmembrane region" description="Helical" evidence="1">
    <location>
        <begin position="78"/>
        <end position="99"/>
    </location>
</feature>
<accession>A0A1G9T711</accession>
<dbReference type="InterPro" id="IPR003675">
    <property type="entry name" value="Rce1/LyrA-like_dom"/>
</dbReference>
<dbReference type="GO" id="GO:0080120">
    <property type="term" value="P:CAAX-box protein maturation"/>
    <property type="evidence" value="ECO:0007669"/>
    <property type="project" value="UniProtKB-ARBA"/>
</dbReference>